<feature type="region of interest" description="Disordered" evidence="1">
    <location>
        <begin position="442"/>
        <end position="468"/>
    </location>
</feature>
<reference evidence="3" key="4">
    <citation type="journal article" date="2015" name="G3 (Bethesda)">
        <title>Genome sequences of three phytopathogenic species of the Magnaporthaceae family of fungi.</title>
        <authorList>
            <person name="Okagaki L.H."/>
            <person name="Nunes C.C."/>
            <person name="Sailsbery J."/>
            <person name="Clay B."/>
            <person name="Brown D."/>
            <person name="John T."/>
            <person name="Oh Y."/>
            <person name="Young N."/>
            <person name="Fitzgerald M."/>
            <person name="Haas B.J."/>
            <person name="Zeng Q."/>
            <person name="Young S."/>
            <person name="Adiconis X."/>
            <person name="Fan L."/>
            <person name="Levin J.Z."/>
            <person name="Mitchell T.K."/>
            <person name="Okubara P.A."/>
            <person name="Farman M.L."/>
            <person name="Kohn L.M."/>
            <person name="Birren B."/>
            <person name="Ma L.-J."/>
            <person name="Dean R.A."/>
        </authorList>
    </citation>
    <scope>NUCLEOTIDE SEQUENCE</scope>
    <source>
        <strain evidence="3">R3-111a-1</strain>
    </source>
</reference>
<dbReference type="AlphaFoldDB" id="J3NU60"/>
<reference evidence="2" key="3">
    <citation type="submission" date="2010-09" db="EMBL/GenBank/DDBJ databases">
        <title>Annotation of Gaeumannomyces graminis var. tritici R3-111a-1.</title>
        <authorList>
            <consortium name="The Broad Institute Genome Sequencing Platform"/>
            <person name="Ma L.-J."/>
            <person name="Dead R."/>
            <person name="Young S.K."/>
            <person name="Zeng Q."/>
            <person name="Gargeya S."/>
            <person name="Fitzgerald M."/>
            <person name="Haas B."/>
            <person name="Abouelleil A."/>
            <person name="Alvarado L."/>
            <person name="Arachchi H.M."/>
            <person name="Berlin A."/>
            <person name="Brown A."/>
            <person name="Chapman S.B."/>
            <person name="Chen Z."/>
            <person name="Dunbar C."/>
            <person name="Freedman E."/>
            <person name="Gearin G."/>
            <person name="Gellesch M."/>
            <person name="Goldberg J."/>
            <person name="Griggs A."/>
            <person name="Gujja S."/>
            <person name="Heiman D."/>
            <person name="Howarth C."/>
            <person name="Larson L."/>
            <person name="Lui A."/>
            <person name="MacDonald P.J.P."/>
            <person name="Mehta T."/>
            <person name="Montmayeur A."/>
            <person name="Murphy C."/>
            <person name="Neiman D."/>
            <person name="Pearson M."/>
            <person name="Priest M."/>
            <person name="Roberts A."/>
            <person name="Saif S."/>
            <person name="Shea T."/>
            <person name="Shenoy N."/>
            <person name="Sisk P."/>
            <person name="Stolte C."/>
            <person name="Sykes S."/>
            <person name="Yandava C."/>
            <person name="Wortman J."/>
            <person name="Nusbaum C."/>
            <person name="Birren B."/>
        </authorList>
    </citation>
    <scope>NUCLEOTIDE SEQUENCE</scope>
    <source>
        <strain evidence="2">R3-111a-1</strain>
    </source>
</reference>
<keyword evidence="4" id="KW-1185">Reference proteome</keyword>
<dbReference type="RefSeq" id="XP_009220876.1">
    <property type="nucleotide sequence ID" value="XM_009222612.1"/>
</dbReference>
<name>J3NU60_GAET3</name>
<evidence type="ECO:0000313" key="4">
    <source>
        <dbReference type="Proteomes" id="UP000006039"/>
    </source>
</evidence>
<organism evidence="2">
    <name type="scientific">Gaeumannomyces tritici (strain R3-111a-1)</name>
    <name type="common">Wheat and barley take-all root rot fungus</name>
    <name type="synonym">Gaeumannomyces graminis var. tritici</name>
    <dbReference type="NCBI Taxonomy" id="644352"/>
    <lineage>
        <taxon>Eukaryota</taxon>
        <taxon>Fungi</taxon>
        <taxon>Dikarya</taxon>
        <taxon>Ascomycota</taxon>
        <taxon>Pezizomycotina</taxon>
        <taxon>Sordariomycetes</taxon>
        <taxon>Sordariomycetidae</taxon>
        <taxon>Magnaporthales</taxon>
        <taxon>Magnaporthaceae</taxon>
        <taxon>Gaeumannomyces</taxon>
    </lineage>
</organism>
<dbReference type="OrthoDB" id="4763081at2759"/>
<reference evidence="4" key="1">
    <citation type="submission" date="2010-07" db="EMBL/GenBank/DDBJ databases">
        <title>The genome sequence of Gaeumannomyces graminis var. tritici strain R3-111a-1.</title>
        <authorList>
            <consortium name="The Broad Institute Genome Sequencing Platform"/>
            <person name="Ma L.-J."/>
            <person name="Dead R."/>
            <person name="Young S."/>
            <person name="Zeng Q."/>
            <person name="Koehrsen M."/>
            <person name="Alvarado L."/>
            <person name="Berlin A."/>
            <person name="Chapman S.B."/>
            <person name="Chen Z."/>
            <person name="Freedman E."/>
            <person name="Gellesch M."/>
            <person name="Goldberg J."/>
            <person name="Griggs A."/>
            <person name="Gujja S."/>
            <person name="Heilman E.R."/>
            <person name="Heiman D."/>
            <person name="Hepburn T."/>
            <person name="Howarth C."/>
            <person name="Jen D."/>
            <person name="Larson L."/>
            <person name="Mehta T."/>
            <person name="Neiman D."/>
            <person name="Pearson M."/>
            <person name="Roberts A."/>
            <person name="Saif S."/>
            <person name="Shea T."/>
            <person name="Shenoy N."/>
            <person name="Sisk P."/>
            <person name="Stolte C."/>
            <person name="Sykes S."/>
            <person name="Walk T."/>
            <person name="White J."/>
            <person name="Yandava C."/>
            <person name="Haas B."/>
            <person name="Nusbaum C."/>
            <person name="Birren B."/>
        </authorList>
    </citation>
    <scope>NUCLEOTIDE SEQUENCE [LARGE SCALE GENOMIC DNA]</scope>
    <source>
        <strain evidence="4">R3-111a-1</strain>
    </source>
</reference>
<dbReference type="Proteomes" id="UP000006039">
    <property type="component" value="Unassembled WGS sequence"/>
</dbReference>
<evidence type="ECO:0000256" key="1">
    <source>
        <dbReference type="SAM" id="MobiDB-lite"/>
    </source>
</evidence>
<dbReference type="GeneID" id="20345273"/>
<evidence type="ECO:0000313" key="3">
    <source>
        <dbReference type="EnsemblFungi" id="EJT79731"/>
    </source>
</evidence>
<proteinExistence type="predicted"/>
<reference evidence="2" key="2">
    <citation type="submission" date="2010-07" db="EMBL/GenBank/DDBJ databases">
        <authorList>
            <consortium name="The Broad Institute Genome Sequencing Platform"/>
            <consortium name="Broad Institute Genome Sequencing Center for Infectious Disease"/>
            <person name="Ma L.-J."/>
            <person name="Dead R."/>
            <person name="Young S."/>
            <person name="Zeng Q."/>
            <person name="Koehrsen M."/>
            <person name="Alvarado L."/>
            <person name="Berlin A."/>
            <person name="Chapman S.B."/>
            <person name="Chen Z."/>
            <person name="Freedman E."/>
            <person name="Gellesch M."/>
            <person name="Goldberg J."/>
            <person name="Griggs A."/>
            <person name="Gujja S."/>
            <person name="Heilman E.R."/>
            <person name="Heiman D."/>
            <person name="Hepburn T."/>
            <person name="Howarth C."/>
            <person name="Jen D."/>
            <person name="Larson L."/>
            <person name="Mehta T."/>
            <person name="Neiman D."/>
            <person name="Pearson M."/>
            <person name="Roberts A."/>
            <person name="Saif S."/>
            <person name="Shea T."/>
            <person name="Shenoy N."/>
            <person name="Sisk P."/>
            <person name="Stolte C."/>
            <person name="Sykes S."/>
            <person name="Walk T."/>
            <person name="White J."/>
            <person name="Yandava C."/>
            <person name="Haas B."/>
            <person name="Nusbaum C."/>
            <person name="Birren B."/>
        </authorList>
    </citation>
    <scope>NUCLEOTIDE SEQUENCE</scope>
    <source>
        <strain evidence="2">R3-111a-1</strain>
    </source>
</reference>
<dbReference type="EnsemblFungi" id="EJT79731">
    <property type="protein sequence ID" value="EJT79731"/>
    <property type="gene ID" value="GGTG_04815"/>
</dbReference>
<dbReference type="EMBL" id="GL385396">
    <property type="protein sequence ID" value="EJT79731.1"/>
    <property type="molecule type" value="Genomic_DNA"/>
</dbReference>
<dbReference type="STRING" id="644352.J3NU60"/>
<reference evidence="3" key="5">
    <citation type="submission" date="2018-04" db="UniProtKB">
        <authorList>
            <consortium name="EnsemblFungi"/>
        </authorList>
    </citation>
    <scope>IDENTIFICATION</scope>
    <source>
        <strain evidence="3">R3-111a-1</strain>
    </source>
</reference>
<evidence type="ECO:0000313" key="2">
    <source>
        <dbReference type="EMBL" id="EJT79731.1"/>
    </source>
</evidence>
<protein>
    <submittedName>
        <fullName evidence="2 3">Uncharacterized protein</fullName>
    </submittedName>
</protein>
<dbReference type="eggNOG" id="ENOG502RVWB">
    <property type="taxonomic scope" value="Eukaryota"/>
</dbReference>
<dbReference type="HOGENOM" id="CLU_024198_0_0_1"/>
<accession>J3NU60</accession>
<sequence>MDALYSPPAHYRVLSSCGLCGDALQPSDPFVALLGHPNLDKIETCSTVPCSFPHDGFKTLQHRTNLEFCRVSPCPLCDASPEAVPLHKECLVLFGRWCTSEDALDRLWGFAAARSPWRGAPDLGLPETSSLASHPGPQVAAAAGLAPLATRLPLELVQQIRGLTGPCLFWRYSAAVSAALRLSDESREAAAAAAAPEPPVAPVPLARIAEWRRGHRPVVVEEDAAAALPPVIRITVDARGAASIERLAQMAQESGQKSATKAFIVWEASSFRDTAAVFKFGAMRLQFPGGPLAVPIWDTPTPPTPPSCSNLGARPQLCTIELAHSGGARTTGLTFLYFRCRLYGVHAHTAAEPSARATNDRLPTSVRRKTIWVHLPLPEGEEILSMAVQLGPRGKPRFLFRLKLAGLVSLGPNHGEQGSPRFTICPSPPKLLYYNKATGTNPTSGIAASPRHSDGQPPGGGQETRPWPPQRYPDLLNGNSYASTVSLEDVRAITVLSNANGGCTGALFEYESGAVAAVGVCRVGEQSQTRVDNPTHITLQNAIAAPAGTGFSFAAHSVPGFDTPQLHAGVQYLPMQGSLAFLFKDHRMVVVVYNPV</sequence>
<dbReference type="VEuPathDB" id="FungiDB:GGTG_04815"/>
<gene>
    <name evidence="3" type="primary">20345273</name>
    <name evidence="2" type="ORF">GGTG_04815</name>
</gene>